<dbReference type="PANTHER" id="PTHR32089">
    <property type="entry name" value="METHYL-ACCEPTING CHEMOTAXIS PROTEIN MCPB"/>
    <property type="match status" value="1"/>
</dbReference>
<evidence type="ECO:0000259" key="13">
    <source>
        <dbReference type="PROSITE" id="PS50112"/>
    </source>
</evidence>
<dbReference type="PROSITE" id="PS50885">
    <property type="entry name" value="HAMP"/>
    <property type="match status" value="1"/>
</dbReference>
<dbReference type="GO" id="GO:0006935">
    <property type="term" value="P:chemotaxis"/>
    <property type="evidence" value="ECO:0007669"/>
    <property type="project" value="UniProtKB-KW"/>
</dbReference>
<dbReference type="InterPro" id="IPR013655">
    <property type="entry name" value="PAS_fold_3"/>
</dbReference>
<protein>
    <recommendedName>
        <fullName evidence="17">Methyl-accepting chemotaxis protein</fullName>
    </recommendedName>
</protein>
<evidence type="ECO:0000259" key="12">
    <source>
        <dbReference type="PROSITE" id="PS50111"/>
    </source>
</evidence>
<evidence type="ECO:0000256" key="4">
    <source>
        <dbReference type="ARBA" id="ARBA00022500"/>
    </source>
</evidence>
<dbReference type="SUPFAM" id="SSF141371">
    <property type="entry name" value="PilZ domain-like"/>
    <property type="match status" value="1"/>
</dbReference>
<dbReference type="InterPro" id="IPR035965">
    <property type="entry name" value="PAS-like_dom_sf"/>
</dbReference>
<keyword evidence="3" id="KW-0488">Methylation</keyword>
<comment type="caution">
    <text evidence="15">The sequence shown here is derived from an EMBL/GenBank/DDBJ whole genome shotgun (WGS) entry which is preliminary data.</text>
</comment>
<dbReference type="Pfam" id="PF07238">
    <property type="entry name" value="PilZ"/>
    <property type="match status" value="1"/>
</dbReference>
<feature type="transmembrane region" description="Helical" evidence="11">
    <location>
        <begin position="168"/>
        <end position="187"/>
    </location>
</feature>
<dbReference type="Gene3D" id="1.10.287.950">
    <property type="entry name" value="Methyl-accepting chemotaxis protein"/>
    <property type="match status" value="1"/>
</dbReference>
<dbReference type="Gene3D" id="6.10.340.10">
    <property type="match status" value="1"/>
</dbReference>
<keyword evidence="6 11" id="KW-1133">Transmembrane helix</keyword>
<feature type="domain" description="Methyl-accepting transducer" evidence="12">
    <location>
        <begin position="462"/>
        <end position="691"/>
    </location>
</feature>
<dbReference type="SMART" id="SM00283">
    <property type="entry name" value="MA"/>
    <property type="match status" value="1"/>
</dbReference>
<dbReference type="CDD" id="cd19411">
    <property type="entry name" value="MCP2201-like_sensor"/>
    <property type="match status" value="1"/>
</dbReference>
<dbReference type="GO" id="GO:0005886">
    <property type="term" value="C:plasma membrane"/>
    <property type="evidence" value="ECO:0007669"/>
    <property type="project" value="UniProtKB-SubCell"/>
</dbReference>
<feature type="transmembrane region" description="Helical" evidence="11">
    <location>
        <begin position="352"/>
        <end position="371"/>
    </location>
</feature>
<evidence type="ECO:0000256" key="9">
    <source>
        <dbReference type="ARBA" id="ARBA00029447"/>
    </source>
</evidence>
<evidence type="ECO:0000313" key="15">
    <source>
        <dbReference type="EMBL" id="GEO42367.1"/>
    </source>
</evidence>
<name>A0A512E0V7_9PROT</name>
<gene>
    <name evidence="15" type="ORF">SAE02_65150</name>
</gene>
<feature type="domain" description="HAMP" evidence="14">
    <location>
        <begin position="372"/>
        <end position="424"/>
    </location>
</feature>
<organism evidence="15 16">
    <name type="scientific">Skermanella aerolata</name>
    <dbReference type="NCBI Taxonomy" id="393310"/>
    <lineage>
        <taxon>Bacteria</taxon>
        <taxon>Pseudomonadati</taxon>
        <taxon>Pseudomonadota</taxon>
        <taxon>Alphaproteobacteria</taxon>
        <taxon>Rhodospirillales</taxon>
        <taxon>Azospirillaceae</taxon>
        <taxon>Skermanella</taxon>
    </lineage>
</organism>
<dbReference type="GO" id="GO:0007165">
    <property type="term" value="P:signal transduction"/>
    <property type="evidence" value="ECO:0007669"/>
    <property type="project" value="UniProtKB-KW"/>
</dbReference>
<reference evidence="15 16" key="1">
    <citation type="submission" date="2019-07" db="EMBL/GenBank/DDBJ databases">
        <title>Whole genome shotgun sequence of Skermanella aerolata NBRC 106429.</title>
        <authorList>
            <person name="Hosoyama A."/>
            <person name="Uohara A."/>
            <person name="Ohji S."/>
            <person name="Ichikawa N."/>
        </authorList>
    </citation>
    <scope>NUCLEOTIDE SEQUENCE [LARGE SCALE GENOMIC DNA]</scope>
    <source>
        <strain evidence="15 16">NBRC 106429</strain>
    </source>
</reference>
<dbReference type="PROSITE" id="PS50111">
    <property type="entry name" value="CHEMOTAXIS_TRANSDUC_2"/>
    <property type="match status" value="1"/>
</dbReference>
<dbReference type="InterPro" id="IPR003122">
    <property type="entry name" value="Tar_rcpt_lig-bd"/>
</dbReference>
<dbReference type="InterPro" id="IPR009875">
    <property type="entry name" value="PilZ_domain"/>
</dbReference>
<feature type="domain" description="PAS" evidence="13">
    <location>
        <begin position="25"/>
        <end position="50"/>
    </location>
</feature>
<evidence type="ECO:0000313" key="16">
    <source>
        <dbReference type="Proteomes" id="UP000321523"/>
    </source>
</evidence>
<dbReference type="SUPFAM" id="SSF58104">
    <property type="entry name" value="Methyl-accepting chemotaxis protein (MCP) signaling domain"/>
    <property type="match status" value="1"/>
</dbReference>
<dbReference type="Gene3D" id="3.30.450.20">
    <property type="entry name" value="PAS domain"/>
    <property type="match status" value="1"/>
</dbReference>
<evidence type="ECO:0000256" key="8">
    <source>
        <dbReference type="ARBA" id="ARBA00023224"/>
    </source>
</evidence>
<evidence type="ECO:0000256" key="5">
    <source>
        <dbReference type="ARBA" id="ARBA00022692"/>
    </source>
</evidence>
<dbReference type="NCBIfam" id="TIGR00229">
    <property type="entry name" value="sensory_box"/>
    <property type="match status" value="1"/>
</dbReference>
<evidence type="ECO:0000256" key="2">
    <source>
        <dbReference type="ARBA" id="ARBA00022475"/>
    </source>
</evidence>
<comment type="similarity">
    <text evidence="9">Belongs to the methyl-accepting chemotaxis (MCP) protein family.</text>
</comment>
<keyword evidence="2" id="KW-1003">Cell membrane</keyword>
<dbReference type="InterPro" id="IPR004089">
    <property type="entry name" value="MCPsignal_dom"/>
</dbReference>
<evidence type="ECO:0008006" key="17">
    <source>
        <dbReference type="Google" id="ProtNLM"/>
    </source>
</evidence>
<evidence type="ECO:0000256" key="6">
    <source>
        <dbReference type="ARBA" id="ARBA00022989"/>
    </source>
</evidence>
<dbReference type="RefSeq" id="WP_044435327.1">
    <property type="nucleotide sequence ID" value="NZ_BJYZ01000040.1"/>
</dbReference>
<dbReference type="Proteomes" id="UP000321523">
    <property type="component" value="Unassembled WGS sequence"/>
</dbReference>
<evidence type="ECO:0000256" key="7">
    <source>
        <dbReference type="ARBA" id="ARBA00023136"/>
    </source>
</evidence>
<dbReference type="InterPro" id="IPR000014">
    <property type="entry name" value="PAS"/>
</dbReference>
<evidence type="ECO:0000256" key="3">
    <source>
        <dbReference type="ARBA" id="ARBA00022481"/>
    </source>
</evidence>
<dbReference type="OrthoDB" id="266313at2"/>
<dbReference type="EMBL" id="BJYZ01000040">
    <property type="protein sequence ID" value="GEO42367.1"/>
    <property type="molecule type" value="Genomic_DNA"/>
</dbReference>
<dbReference type="Pfam" id="PF08447">
    <property type="entry name" value="PAS_3"/>
    <property type="match status" value="1"/>
</dbReference>
<dbReference type="GO" id="GO:0035438">
    <property type="term" value="F:cyclic-di-GMP binding"/>
    <property type="evidence" value="ECO:0007669"/>
    <property type="project" value="InterPro"/>
</dbReference>
<keyword evidence="8 10" id="KW-0807">Transducer</keyword>
<proteinExistence type="inferred from homology"/>
<dbReference type="SUPFAM" id="SSF55785">
    <property type="entry name" value="PYP-like sensor domain (PAS domain)"/>
    <property type="match status" value="1"/>
</dbReference>
<keyword evidence="7 11" id="KW-0472">Membrane</keyword>
<keyword evidence="16" id="KW-1185">Reference proteome</keyword>
<evidence type="ECO:0000256" key="11">
    <source>
        <dbReference type="SAM" id="Phobius"/>
    </source>
</evidence>
<comment type="subcellular location">
    <subcellularLocation>
        <location evidence="1">Cell membrane</location>
        <topology evidence="1">Multi-pass membrane protein</topology>
    </subcellularLocation>
</comment>
<keyword evidence="4" id="KW-0145">Chemotaxis</keyword>
<dbReference type="InterPro" id="IPR003660">
    <property type="entry name" value="HAMP_dom"/>
</dbReference>
<keyword evidence="5 11" id="KW-0812">Transmembrane</keyword>
<accession>A0A512E0V7</accession>
<dbReference type="CDD" id="cd00130">
    <property type="entry name" value="PAS"/>
    <property type="match status" value="1"/>
</dbReference>
<dbReference type="InterPro" id="IPR047347">
    <property type="entry name" value="YvaQ-like_sensor"/>
</dbReference>
<dbReference type="PANTHER" id="PTHR32089:SF112">
    <property type="entry name" value="LYSOZYME-LIKE PROTEIN-RELATED"/>
    <property type="match status" value="1"/>
</dbReference>
<dbReference type="AlphaFoldDB" id="A0A512E0V7"/>
<dbReference type="PROSITE" id="PS50112">
    <property type="entry name" value="PAS"/>
    <property type="match status" value="1"/>
</dbReference>
<evidence type="ECO:0000256" key="1">
    <source>
        <dbReference type="ARBA" id="ARBA00004651"/>
    </source>
</evidence>
<dbReference type="Pfam" id="PF02203">
    <property type="entry name" value="TarH"/>
    <property type="match status" value="1"/>
</dbReference>
<evidence type="ECO:0000256" key="10">
    <source>
        <dbReference type="PROSITE-ProRule" id="PRU00284"/>
    </source>
</evidence>
<evidence type="ECO:0000259" key="14">
    <source>
        <dbReference type="PROSITE" id="PS50885"/>
    </source>
</evidence>
<sequence length="987" mass="106569">MRDNGPVTNQEVELDDDELLVSRTDDKGRITFVNQGFIAISGFTEQELIGAPHNIVRHPGMPADAFSDLWATVKSGKPWEGLVKNRTKSGDHYWVRANVTPLVEEGKISGFISIRTKPSRAQVEAAERAYARLNDKSDGTLGIREGALIRLGWRSHAATAMASLTGRLAVLVGTLILAILLVGWLGLSGMRDSNESLRTVNDDRVVPQGQLAEISRLLWSNLHSVSMMVMDLNNGEAAKIAPLVSKVEANRQRISDLWSQYMATYLTDEEKVLAREFQDRRAAFLRDGLEPALNLAAQGNGGTLQDHYRLTMLPLFDAVQQSNRALEELQVRVAAAEYARAQDDLASRLGHALLALAFSILVTVVAGWLLLRTLRRPLRRFEQHCDAISQEGRRHEIEVPEAPEFRRLASQLRALQAKLIYGIQERREIEARQKASTRQLLLQTCQTIESDLDATWAEVEAGNDGVAVGVGQLLGAIDVVRNSTGVVTLAAEQASANAASVAAATEELGTAGNEIAHQASRSSTIARDAVASAREAATAIGRMEEATSEIGTVLDLIAEIASQTNLLALNATIEAARAGDAGKGFAVVANEVKSLSNQTQVATDRITRQIAGLHEAVGGSVDSIRSVIAIIGQIDDAAASTAAAVEEQSAANAEIGRSAVQSAGGATEVSSSVQMIRQQSDGISRTAADVGQRVSVTHKAVQELKRRLVIALRQSVAGDRRSSNRLPCEVPVTVLIANSRISSLILDLSLEGALLSGNDLPVLRAGAGVIVTLPGVGDIRCQVAGVSALGLHLAFDYLAKALADRLAAFYQNMYAQDERFIKLAQGTAKQISAVFEEGLRRGDIAEEDFFSTDLTAVEGTAPQQYTAPFTALLDRVLPAIQEPVLAVDPRIQFCAAVTLAGYLPTHNRKYSEPQRPGDVAWNTAHCRNRRVFTDRSGLAAARSTREFLLQSYSRDMGDGRLIRMKEADAPILVNGRHWGAVRLAYTC</sequence>
<dbReference type="Pfam" id="PF00015">
    <property type="entry name" value="MCPsignal"/>
    <property type="match status" value="1"/>
</dbReference>